<accession>A0A4R7PEL8</accession>
<feature type="transmembrane region" description="Helical" evidence="1">
    <location>
        <begin position="76"/>
        <end position="107"/>
    </location>
</feature>
<gene>
    <name evidence="3" type="ORF">DFR24_2054</name>
</gene>
<keyword evidence="4" id="KW-1185">Reference proteome</keyword>
<dbReference type="PANTHER" id="PTHR33741">
    <property type="entry name" value="TRANSMEMBRANE PROTEIN DDB_G0269096-RELATED"/>
    <property type="match status" value="1"/>
</dbReference>
<name>A0A4R7PEL8_9GAMM</name>
<dbReference type="InterPro" id="IPR058581">
    <property type="entry name" value="TM_HPP"/>
</dbReference>
<sequence length="140" mass="14447">MLASLGGSTVFLFGLTQAPAAQPRALLGGHLIGAACGIACVQIFGSSNASAAIAVVLSLALMLLTRTVHPPAGANPLIMVAAGATWTALWNPVLLGVFSLMGVAFVWSRLYPGLVHYPVSLRTPSPPSLNWGGWSSPEKR</sequence>
<reference evidence="3 4" key="1">
    <citation type="submission" date="2019-03" db="EMBL/GenBank/DDBJ databases">
        <title>Genomic Encyclopedia of Type Strains, Phase IV (KMG-IV): sequencing the most valuable type-strain genomes for metagenomic binning, comparative biology and taxonomic classification.</title>
        <authorList>
            <person name="Goeker M."/>
        </authorList>
    </citation>
    <scope>NUCLEOTIDE SEQUENCE [LARGE SCALE GENOMIC DNA]</scope>
    <source>
        <strain evidence="3 4">DSM 26377</strain>
    </source>
</reference>
<dbReference type="Pfam" id="PF04982">
    <property type="entry name" value="TM_HPP"/>
    <property type="match status" value="1"/>
</dbReference>
<dbReference type="PANTHER" id="PTHR33741:SF5">
    <property type="entry name" value="TRANSMEMBRANE PROTEIN DDB_G0269096-RELATED"/>
    <property type="match status" value="1"/>
</dbReference>
<organism evidence="3 4">
    <name type="scientific">Panacagrimonas perspica</name>
    <dbReference type="NCBI Taxonomy" id="381431"/>
    <lineage>
        <taxon>Bacteria</taxon>
        <taxon>Pseudomonadati</taxon>
        <taxon>Pseudomonadota</taxon>
        <taxon>Gammaproteobacteria</taxon>
        <taxon>Nevskiales</taxon>
        <taxon>Nevskiaceae</taxon>
        <taxon>Panacagrimonas</taxon>
    </lineage>
</organism>
<feature type="domain" description="HPP transmembrane region" evidence="2">
    <location>
        <begin position="1"/>
        <end position="111"/>
    </location>
</feature>
<keyword evidence="1" id="KW-1133">Transmembrane helix</keyword>
<evidence type="ECO:0000256" key="1">
    <source>
        <dbReference type="SAM" id="Phobius"/>
    </source>
</evidence>
<evidence type="ECO:0000259" key="2">
    <source>
        <dbReference type="Pfam" id="PF04982"/>
    </source>
</evidence>
<protein>
    <submittedName>
        <fullName evidence="3">HPP family protein</fullName>
    </submittedName>
</protein>
<comment type="caution">
    <text evidence="3">The sequence shown here is derived from an EMBL/GenBank/DDBJ whole genome shotgun (WGS) entry which is preliminary data.</text>
</comment>
<dbReference type="EMBL" id="SOBT01000008">
    <property type="protein sequence ID" value="TDU32654.1"/>
    <property type="molecule type" value="Genomic_DNA"/>
</dbReference>
<proteinExistence type="predicted"/>
<dbReference type="AlphaFoldDB" id="A0A4R7PEL8"/>
<dbReference type="InterPro" id="IPR007065">
    <property type="entry name" value="HPP"/>
</dbReference>
<keyword evidence="1" id="KW-0472">Membrane</keyword>
<evidence type="ECO:0000313" key="4">
    <source>
        <dbReference type="Proteomes" id="UP000295341"/>
    </source>
</evidence>
<feature type="transmembrane region" description="Helical" evidence="1">
    <location>
        <begin position="31"/>
        <end position="64"/>
    </location>
</feature>
<evidence type="ECO:0000313" key="3">
    <source>
        <dbReference type="EMBL" id="TDU32654.1"/>
    </source>
</evidence>
<dbReference type="Proteomes" id="UP000295341">
    <property type="component" value="Unassembled WGS sequence"/>
</dbReference>
<keyword evidence="1" id="KW-0812">Transmembrane</keyword>